<evidence type="ECO:0000256" key="1">
    <source>
        <dbReference type="SAM" id="MobiDB-lite"/>
    </source>
</evidence>
<feature type="compositionally biased region" description="Low complexity" evidence="1">
    <location>
        <begin position="22"/>
        <end position="36"/>
    </location>
</feature>
<organism evidence="2 3">
    <name type="scientific">Motilibacter deserti</name>
    <dbReference type="NCBI Taxonomy" id="2714956"/>
    <lineage>
        <taxon>Bacteria</taxon>
        <taxon>Bacillati</taxon>
        <taxon>Actinomycetota</taxon>
        <taxon>Actinomycetes</taxon>
        <taxon>Motilibacterales</taxon>
        <taxon>Motilibacteraceae</taxon>
        <taxon>Motilibacter</taxon>
    </lineage>
</organism>
<accession>A0ABX0GWY9</accession>
<feature type="region of interest" description="Disordered" evidence="1">
    <location>
        <begin position="1"/>
        <end position="60"/>
    </location>
</feature>
<evidence type="ECO:0008006" key="4">
    <source>
        <dbReference type="Google" id="ProtNLM"/>
    </source>
</evidence>
<dbReference type="EMBL" id="JAANNP010000008">
    <property type="protein sequence ID" value="NHC14616.1"/>
    <property type="molecule type" value="Genomic_DNA"/>
</dbReference>
<proteinExistence type="predicted"/>
<dbReference type="Proteomes" id="UP000800981">
    <property type="component" value="Unassembled WGS sequence"/>
</dbReference>
<reference evidence="2 3" key="1">
    <citation type="submission" date="2020-03" db="EMBL/GenBank/DDBJ databases">
        <title>Two novel Motilibacter sp.</title>
        <authorList>
            <person name="Liu S."/>
        </authorList>
    </citation>
    <scope>NUCLEOTIDE SEQUENCE [LARGE SCALE GENOMIC DNA]</scope>
    <source>
        <strain evidence="2 3">E257</strain>
    </source>
</reference>
<sequence length="102" mass="11227">MTAPRPRPAYERRADGSPRPAPARLASFAAALPPARDTLGDRPSAEADAGTAHRPTRKGEEVVELRVKMPREVRKALRIRAEAAGYTAEDAAYHLVRSWLQQ</sequence>
<comment type="caution">
    <text evidence="2">The sequence shown here is derived from an EMBL/GenBank/DDBJ whole genome shotgun (WGS) entry which is preliminary data.</text>
</comment>
<keyword evidence="3" id="KW-1185">Reference proteome</keyword>
<evidence type="ECO:0000313" key="3">
    <source>
        <dbReference type="Proteomes" id="UP000800981"/>
    </source>
</evidence>
<gene>
    <name evidence="2" type="ORF">G9H71_12585</name>
</gene>
<evidence type="ECO:0000313" key="2">
    <source>
        <dbReference type="EMBL" id="NHC14616.1"/>
    </source>
</evidence>
<name>A0ABX0GWY9_9ACTN</name>
<dbReference type="RefSeq" id="WP_166282314.1">
    <property type="nucleotide sequence ID" value="NZ_JAANNP010000008.1"/>
</dbReference>
<protein>
    <recommendedName>
        <fullName evidence="4">CopG family transcriptional regulator</fullName>
    </recommendedName>
</protein>